<proteinExistence type="predicted"/>
<organism evidence="1 2">
    <name type="scientific">Ooceraea biroi</name>
    <name type="common">Clonal raider ant</name>
    <name type="synonym">Cerapachys biroi</name>
    <dbReference type="NCBI Taxonomy" id="2015173"/>
    <lineage>
        <taxon>Eukaryota</taxon>
        <taxon>Metazoa</taxon>
        <taxon>Ecdysozoa</taxon>
        <taxon>Arthropoda</taxon>
        <taxon>Hexapoda</taxon>
        <taxon>Insecta</taxon>
        <taxon>Pterygota</taxon>
        <taxon>Neoptera</taxon>
        <taxon>Endopterygota</taxon>
        <taxon>Hymenoptera</taxon>
        <taxon>Apocrita</taxon>
        <taxon>Aculeata</taxon>
        <taxon>Formicoidea</taxon>
        <taxon>Formicidae</taxon>
        <taxon>Dorylinae</taxon>
        <taxon>Ooceraea</taxon>
    </lineage>
</organism>
<gene>
    <name evidence="1" type="ORF">X777_05921</name>
</gene>
<dbReference type="STRING" id="2015173.A0A026WDD0"/>
<keyword evidence="2" id="KW-1185">Reference proteome</keyword>
<dbReference type="Proteomes" id="UP000053097">
    <property type="component" value="Unassembled WGS sequence"/>
</dbReference>
<dbReference type="EMBL" id="KK107260">
    <property type="protein sequence ID" value="EZA54072.1"/>
    <property type="molecule type" value="Genomic_DNA"/>
</dbReference>
<protein>
    <submittedName>
        <fullName evidence="1">Uncharacterized protein</fullName>
    </submittedName>
</protein>
<accession>A0A026WDD0</accession>
<sequence>MIKLIMLNEMLRHVVDMMMRFDSNDGCRVARHHRGRISRNRRLGVNCGRDHCGRQECHRRKIQLSRRRIFGGCRVIVCHRLCHFTRTRRYITKEFPGQVSFLYRAGGSVRQSS</sequence>
<evidence type="ECO:0000313" key="2">
    <source>
        <dbReference type="Proteomes" id="UP000053097"/>
    </source>
</evidence>
<evidence type="ECO:0000313" key="1">
    <source>
        <dbReference type="EMBL" id="EZA54072.1"/>
    </source>
</evidence>
<reference evidence="1 2" key="1">
    <citation type="journal article" date="2014" name="Curr. Biol.">
        <title>The genome of the clonal raider ant Cerapachys biroi.</title>
        <authorList>
            <person name="Oxley P.R."/>
            <person name="Ji L."/>
            <person name="Fetter-Pruneda I."/>
            <person name="McKenzie S.K."/>
            <person name="Li C."/>
            <person name="Hu H."/>
            <person name="Zhang G."/>
            <person name="Kronauer D.J."/>
        </authorList>
    </citation>
    <scope>NUCLEOTIDE SEQUENCE [LARGE SCALE GENOMIC DNA]</scope>
</reference>
<dbReference type="AlphaFoldDB" id="A0A026WDD0"/>
<name>A0A026WDD0_OOCBI</name>